<keyword evidence="2" id="KW-0282">Flagellum</keyword>
<dbReference type="Proteomes" id="UP000525987">
    <property type="component" value="Unassembled WGS sequence"/>
</dbReference>
<keyword evidence="1" id="KW-0732">Signal</keyword>
<dbReference type="EMBL" id="JACHXM010000004">
    <property type="protein sequence ID" value="MBB3140412.1"/>
    <property type="molecule type" value="Genomic_DNA"/>
</dbReference>
<feature type="signal peptide" evidence="1">
    <location>
        <begin position="1"/>
        <end position="23"/>
    </location>
</feature>
<reference evidence="2 3" key="1">
    <citation type="submission" date="2020-08" db="EMBL/GenBank/DDBJ databases">
        <title>Genomic Encyclopedia of Type Strains, Phase III (KMG-III): the genomes of soil and plant-associated and newly described type strains.</title>
        <authorList>
            <person name="Whitman W."/>
        </authorList>
    </citation>
    <scope>NUCLEOTIDE SEQUENCE [LARGE SCALE GENOMIC DNA]</scope>
    <source>
        <strain evidence="2 3">CECT 5995</strain>
    </source>
</reference>
<comment type="caution">
    <text evidence="2">The sequence shown here is derived from an EMBL/GenBank/DDBJ whole genome shotgun (WGS) entry which is preliminary data.</text>
</comment>
<keyword evidence="2" id="KW-0969">Cilium</keyword>
<dbReference type="RefSeq" id="WP_183386804.1">
    <property type="nucleotide sequence ID" value="NZ_JACHXM010000004.1"/>
</dbReference>
<protein>
    <submittedName>
        <fullName evidence="2">Flagellar protein FlhE</fullName>
    </submittedName>
</protein>
<feature type="chain" id="PRO_5030961142" evidence="1">
    <location>
        <begin position="24"/>
        <end position="130"/>
    </location>
</feature>
<proteinExistence type="predicted"/>
<dbReference type="InterPro" id="IPR009420">
    <property type="entry name" value="FlhE"/>
</dbReference>
<name>A0A7W5BWG2_9GAMM</name>
<sequence>MRGRVVRWAIAGLLVAASGMAQAAGSWVAEVPSVRAAVIGRETASEALVAPSGTQGRIREVRWRFRVPPGKGWRGRLCHPAGCVALHTARGRSEALAGLSADAPLRFRFSPMAGQAPLVVEGLQVIVNFQ</sequence>
<dbReference type="AlphaFoldDB" id="A0A7W5BWG2"/>
<accession>A0A7W5BWG2</accession>
<evidence type="ECO:0000313" key="3">
    <source>
        <dbReference type="Proteomes" id="UP000525987"/>
    </source>
</evidence>
<keyword evidence="2" id="KW-0966">Cell projection</keyword>
<evidence type="ECO:0000313" key="2">
    <source>
        <dbReference type="EMBL" id="MBB3140412.1"/>
    </source>
</evidence>
<dbReference type="Pfam" id="PF06366">
    <property type="entry name" value="FlhE"/>
    <property type="match status" value="1"/>
</dbReference>
<keyword evidence="3" id="KW-1185">Reference proteome</keyword>
<gene>
    <name evidence="2" type="ORF">FHR96_001274</name>
</gene>
<evidence type="ECO:0000256" key="1">
    <source>
        <dbReference type="SAM" id="SignalP"/>
    </source>
</evidence>
<organism evidence="2 3">
    <name type="scientific">Halomonas organivorans</name>
    <dbReference type="NCBI Taxonomy" id="257772"/>
    <lineage>
        <taxon>Bacteria</taxon>
        <taxon>Pseudomonadati</taxon>
        <taxon>Pseudomonadota</taxon>
        <taxon>Gammaproteobacteria</taxon>
        <taxon>Oceanospirillales</taxon>
        <taxon>Halomonadaceae</taxon>
        <taxon>Halomonas</taxon>
    </lineage>
</organism>